<comment type="caution">
    <text evidence="2">The sequence shown here is derived from an EMBL/GenBank/DDBJ whole genome shotgun (WGS) entry which is preliminary data.</text>
</comment>
<dbReference type="Proteomes" id="UP001429354">
    <property type="component" value="Unassembled WGS sequence"/>
</dbReference>
<dbReference type="EMBL" id="QOVG01000006">
    <property type="protein sequence ID" value="NDK39180.1"/>
    <property type="molecule type" value="Genomic_DNA"/>
</dbReference>
<keyword evidence="3" id="KW-1185">Reference proteome</keyword>
<accession>A0ABX0AG89</accession>
<protein>
    <submittedName>
        <fullName evidence="2">Uncharacterized protein</fullName>
    </submittedName>
</protein>
<feature type="region of interest" description="Disordered" evidence="1">
    <location>
        <begin position="11"/>
        <end position="36"/>
    </location>
</feature>
<organism evidence="2 3">
    <name type="scientific">Pseudoxanthomonas gei</name>
    <dbReference type="NCBI Taxonomy" id="1383030"/>
    <lineage>
        <taxon>Bacteria</taxon>
        <taxon>Pseudomonadati</taxon>
        <taxon>Pseudomonadota</taxon>
        <taxon>Gammaproteobacteria</taxon>
        <taxon>Lysobacterales</taxon>
        <taxon>Lysobacteraceae</taxon>
        <taxon>Pseudoxanthomonas</taxon>
    </lineage>
</organism>
<evidence type="ECO:0000256" key="1">
    <source>
        <dbReference type="SAM" id="MobiDB-lite"/>
    </source>
</evidence>
<reference evidence="2 3" key="1">
    <citation type="submission" date="2018-07" db="EMBL/GenBank/DDBJ databases">
        <title>Whole genome Sequencing of Pseudoxanthomonas gei KCTC 32298 (T).</title>
        <authorList>
            <person name="Kumar S."/>
            <person name="Bansal K."/>
            <person name="Kaur A."/>
            <person name="Patil P."/>
            <person name="Sharma S."/>
            <person name="Patil P.B."/>
        </authorList>
    </citation>
    <scope>NUCLEOTIDE SEQUENCE [LARGE SCALE GENOMIC DNA]</scope>
    <source>
        <strain evidence="2 3">KCTC 32298</strain>
    </source>
</reference>
<proteinExistence type="predicted"/>
<sequence>MVAVMTVTLLSPITTAPERDPNLSLAGQPRASSMRDVHEQLEALDRALQTAYDRGASDAEIAPMWVARNALLCNLRPRQPTQKNRT</sequence>
<evidence type="ECO:0000313" key="3">
    <source>
        <dbReference type="Proteomes" id="UP001429354"/>
    </source>
</evidence>
<gene>
    <name evidence="2" type="ORF">DT603_10035</name>
</gene>
<evidence type="ECO:0000313" key="2">
    <source>
        <dbReference type="EMBL" id="NDK39180.1"/>
    </source>
</evidence>
<name>A0ABX0AG89_9GAMM</name>